<gene>
    <name evidence="1" type="ORF">M8818_006502</name>
</gene>
<name>A0ACC3S5X7_9PEZI</name>
<comment type="caution">
    <text evidence="1">The sequence shown here is derived from an EMBL/GenBank/DDBJ whole genome shotgun (WGS) entry which is preliminary data.</text>
</comment>
<accession>A0ACC3S5X7</accession>
<keyword evidence="2" id="KW-1185">Reference proteome</keyword>
<evidence type="ECO:0000313" key="2">
    <source>
        <dbReference type="Proteomes" id="UP001320706"/>
    </source>
</evidence>
<sequence length="268" mass="30573">MPAEKLFTNETDFRKFVSSFQPFVPAVASRRYSTRSTLLVELQQPVAELLWSTVSGVPQTYHIVKALCLLCAWPLPTSSTSVDPSMMICGTMVQLAMQFGLHRPSHAQDFSRYRIELREEDIRDRMNTWVAVNLMAQNISTGYGMPQISRWNWYTHGLHLDRISATFHNRCLIERFNDKITRTLYTMQRDEVIKVDEAQRALTIDMFARELVQPSEFLLRADLDSNDSRLAALVTDFVAILFSSKPGSRKGDGTAVELNPFTATHMST</sequence>
<protein>
    <submittedName>
        <fullName evidence="1">Uncharacterized protein</fullName>
    </submittedName>
</protein>
<organism evidence="1 2">
    <name type="scientific">Zalaria obscura</name>
    <dbReference type="NCBI Taxonomy" id="2024903"/>
    <lineage>
        <taxon>Eukaryota</taxon>
        <taxon>Fungi</taxon>
        <taxon>Dikarya</taxon>
        <taxon>Ascomycota</taxon>
        <taxon>Pezizomycotina</taxon>
        <taxon>Dothideomycetes</taxon>
        <taxon>Dothideomycetidae</taxon>
        <taxon>Dothideales</taxon>
        <taxon>Zalariaceae</taxon>
        <taxon>Zalaria</taxon>
    </lineage>
</organism>
<proteinExistence type="predicted"/>
<dbReference type="Proteomes" id="UP001320706">
    <property type="component" value="Unassembled WGS sequence"/>
</dbReference>
<dbReference type="EMBL" id="JAMKPW020000040">
    <property type="protein sequence ID" value="KAK8198635.1"/>
    <property type="molecule type" value="Genomic_DNA"/>
</dbReference>
<evidence type="ECO:0000313" key="1">
    <source>
        <dbReference type="EMBL" id="KAK8198635.1"/>
    </source>
</evidence>
<reference evidence="1" key="1">
    <citation type="submission" date="2024-02" db="EMBL/GenBank/DDBJ databases">
        <title>Metagenome Assembled Genome of Zalaria obscura JY119.</title>
        <authorList>
            <person name="Vighnesh L."/>
            <person name="Jagadeeshwari U."/>
            <person name="Venkata Ramana C."/>
            <person name="Sasikala C."/>
        </authorList>
    </citation>
    <scope>NUCLEOTIDE SEQUENCE</scope>
    <source>
        <strain evidence="1">JY119</strain>
    </source>
</reference>